<dbReference type="InterPro" id="IPR037396">
    <property type="entry name" value="FMN_HAD"/>
</dbReference>
<dbReference type="InterPro" id="IPR000262">
    <property type="entry name" value="FMN-dep_DH"/>
</dbReference>
<sequence>METITERTFPVQYEQLENLAEQKMEKDVFDYVQSGAGYEETLRANRQAFEQWKIVPRFLTDVSRLSTQVKVNGAEIAAPILLAPIGMQGIVHEEGELATARAAAKENLPFVASTVSSYSMEEIASETHGVRWFQLYYPNDPAIAKSLVERAKTAGYSAIVITVDMAMLGYRERDRTNRYSPFLLGKGIANYEADPVFNERVSRSENASFLDEMKKVFYKPSLCWEDIAYLRSITSLPIYLKGILSAEDARTAADFGIEGIVVSNHGGRQLDGCIASLDALSSIKKEIGDELTILFDSGIRRGADIVKALALGADAVFVGRPYLYGLAVDGEVGVQRVLKQLKEDLFISLSLAGVSSLKELNEQWVQRAKEE</sequence>
<dbReference type="Pfam" id="PF01070">
    <property type="entry name" value="FMN_dh"/>
    <property type="match status" value="1"/>
</dbReference>
<feature type="binding site" evidence="15">
    <location>
        <position position="171"/>
    </location>
    <ligand>
        <name>glyoxylate</name>
        <dbReference type="ChEBI" id="CHEBI:36655"/>
    </ligand>
</feature>
<feature type="binding site" evidence="15">
    <location>
        <begin position="319"/>
        <end position="320"/>
    </location>
    <ligand>
        <name>FMN</name>
        <dbReference type="ChEBI" id="CHEBI:58210"/>
    </ligand>
</feature>
<feature type="binding site" evidence="15">
    <location>
        <position position="162"/>
    </location>
    <ligand>
        <name>FMN</name>
        <dbReference type="ChEBI" id="CHEBI:58210"/>
    </ligand>
</feature>
<feature type="binding site" evidence="15">
    <location>
        <position position="263"/>
    </location>
    <ligand>
        <name>glyoxylate</name>
        <dbReference type="ChEBI" id="CHEBI:36655"/>
    </ligand>
</feature>
<dbReference type="PROSITE" id="PS00557">
    <property type="entry name" value="FMN_HYDROXY_ACID_DH_1"/>
    <property type="match status" value="1"/>
</dbReference>
<comment type="catalytic activity">
    <reaction evidence="1">
        <text>a (2S)-2-hydroxycarboxylate + O2 = a 2-oxocarboxylate + H2O2</text>
        <dbReference type="Rhea" id="RHEA:16789"/>
        <dbReference type="ChEBI" id="CHEBI:15379"/>
        <dbReference type="ChEBI" id="CHEBI:16240"/>
        <dbReference type="ChEBI" id="CHEBI:35179"/>
        <dbReference type="ChEBI" id="CHEBI:58123"/>
        <dbReference type="EC" id="1.1.3.15"/>
    </reaction>
</comment>
<comment type="cofactor">
    <cofactor evidence="2">
        <name>FMN</name>
        <dbReference type="ChEBI" id="CHEBI:58210"/>
    </cofactor>
</comment>
<dbReference type="PANTHER" id="PTHR10578:SF143">
    <property type="entry name" value="FMN-DEPENDENT ALPHA-HYDROXY ACID DEHYDROGENASE PB1A11.03"/>
    <property type="match status" value="1"/>
</dbReference>
<evidence type="ECO:0000259" key="16">
    <source>
        <dbReference type="PROSITE" id="PS51349"/>
    </source>
</evidence>
<evidence type="ECO:0000256" key="10">
    <source>
        <dbReference type="ARBA" id="ARBA00050549"/>
    </source>
</evidence>
<name>A0A845EVS4_9BACL</name>
<comment type="catalytic activity">
    <reaction evidence="10">
        <text>mandelate + O2 = phenylglyoxylate + H2O2</text>
        <dbReference type="Rhea" id="RHEA:68968"/>
        <dbReference type="ChEBI" id="CHEBI:15379"/>
        <dbReference type="ChEBI" id="CHEBI:16240"/>
        <dbReference type="ChEBI" id="CHEBI:25147"/>
        <dbReference type="ChEBI" id="CHEBI:36656"/>
    </reaction>
</comment>
<dbReference type="FunFam" id="3.20.20.70:FF:000029">
    <property type="entry name" value="L-lactate dehydrogenase"/>
    <property type="match status" value="1"/>
</dbReference>
<evidence type="ECO:0000256" key="8">
    <source>
        <dbReference type="ARBA" id="ARBA00029513"/>
    </source>
</evidence>
<comment type="catalytic activity">
    <reaction evidence="9">
        <text>(S)-lactate + O2 = pyruvate + H2O2</text>
        <dbReference type="Rhea" id="RHEA:55868"/>
        <dbReference type="ChEBI" id="CHEBI:15361"/>
        <dbReference type="ChEBI" id="CHEBI:15379"/>
        <dbReference type="ChEBI" id="CHEBI:16240"/>
        <dbReference type="ChEBI" id="CHEBI:16651"/>
    </reaction>
    <physiologicalReaction direction="left-to-right" evidence="9">
        <dbReference type="Rhea" id="RHEA:55869"/>
    </physiologicalReaction>
</comment>
<evidence type="ECO:0000313" key="18">
    <source>
        <dbReference type="Proteomes" id="UP000447833"/>
    </source>
</evidence>
<feature type="binding site" evidence="15">
    <location>
        <position position="265"/>
    </location>
    <ligand>
        <name>glyoxylate</name>
        <dbReference type="ChEBI" id="CHEBI:36655"/>
    </ligand>
</feature>
<evidence type="ECO:0000256" key="4">
    <source>
        <dbReference type="ARBA" id="ARBA00022630"/>
    </source>
</evidence>
<evidence type="ECO:0000256" key="12">
    <source>
        <dbReference type="ARBA" id="ARBA00052949"/>
    </source>
</evidence>
<dbReference type="GO" id="GO:0003973">
    <property type="term" value="F:(S)-2-hydroxy-acid oxidase activity"/>
    <property type="evidence" value="ECO:0007669"/>
    <property type="project" value="UniProtKB-EC"/>
</dbReference>
<accession>A0A845EVS4</accession>
<evidence type="ECO:0000256" key="11">
    <source>
        <dbReference type="ARBA" id="ARBA00050773"/>
    </source>
</evidence>
<gene>
    <name evidence="17" type="ORF">GLW07_01720</name>
</gene>
<evidence type="ECO:0000256" key="5">
    <source>
        <dbReference type="ARBA" id="ARBA00022643"/>
    </source>
</evidence>
<dbReference type="Gene3D" id="3.20.20.70">
    <property type="entry name" value="Aldolase class I"/>
    <property type="match status" value="1"/>
</dbReference>
<feature type="binding site" evidence="15">
    <location>
        <position position="113"/>
    </location>
    <ligand>
        <name>FMN</name>
        <dbReference type="ChEBI" id="CHEBI:58210"/>
    </ligand>
</feature>
<dbReference type="GO" id="GO:0010181">
    <property type="term" value="F:FMN binding"/>
    <property type="evidence" value="ECO:0007669"/>
    <property type="project" value="InterPro"/>
</dbReference>
<evidence type="ECO:0000256" key="7">
    <source>
        <dbReference type="ARBA" id="ARBA00024042"/>
    </source>
</evidence>
<feature type="domain" description="FMN hydroxy acid dehydrogenase" evidence="16">
    <location>
        <begin position="5"/>
        <end position="370"/>
    </location>
</feature>
<protein>
    <recommendedName>
        <fullName evidence="8">L-lactate oxidase</fullName>
        <ecNumber evidence="3">1.1.3.15</ecNumber>
    </recommendedName>
    <alternativeName>
        <fullName evidence="13">(S)-2-hydroxy-acid oxidase</fullName>
    </alternativeName>
</protein>
<evidence type="ECO:0000256" key="1">
    <source>
        <dbReference type="ARBA" id="ARBA00000616"/>
    </source>
</evidence>
<dbReference type="InterPro" id="IPR008259">
    <property type="entry name" value="FMN_hydac_DH_AS"/>
</dbReference>
<dbReference type="AlphaFoldDB" id="A0A845EVS4"/>
<feature type="binding site" evidence="15">
    <location>
        <begin position="84"/>
        <end position="86"/>
    </location>
    <ligand>
        <name>FMN</name>
        <dbReference type="ChEBI" id="CHEBI:58210"/>
    </ligand>
</feature>
<feature type="active site" description="Proton acceptor" evidence="14">
    <location>
        <position position="265"/>
    </location>
</feature>
<feature type="binding site" evidence="15">
    <location>
        <position position="241"/>
    </location>
    <ligand>
        <name>FMN</name>
        <dbReference type="ChEBI" id="CHEBI:58210"/>
    </ligand>
</feature>
<feature type="binding site" evidence="15">
    <location>
        <position position="134"/>
    </location>
    <ligand>
        <name>FMN</name>
        <dbReference type="ChEBI" id="CHEBI:58210"/>
    </ligand>
</feature>
<evidence type="ECO:0000256" key="6">
    <source>
        <dbReference type="ARBA" id="ARBA00023002"/>
    </source>
</evidence>
<comment type="catalytic activity">
    <reaction evidence="12">
        <text>2-hydroxyoctanoate + O2 = 2-oxooctanoate + H2O2</text>
        <dbReference type="Rhea" id="RHEA:67940"/>
        <dbReference type="ChEBI" id="CHEBI:15379"/>
        <dbReference type="ChEBI" id="CHEBI:16240"/>
        <dbReference type="ChEBI" id="CHEBI:133514"/>
        <dbReference type="ChEBI" id="CHEBI:176689"/>
    </reaction>
</comment>
<dbReference type="InterPro" id="IPR013785">
    <property type="entry name" value="Aldolase_TIM"/>
</dbReference>
<evidence type="ECO:0000256" key="14">
    <source>
        <dbReference type="PIRSR" id="PIRSR000138-1"/>
    </source>
</evidence>
<comment type="similarity">
    <text evidence="7">Belongs to the FMN-dependent alpha-hydroxy acid dehydrogenase family.</text>
</comment>
<evidence type="ECO:0000313" key="17">
    <source>
        <dbReference type="EMBL" id="MYL62065.1"/>
    </source>
</evidence>
<feature type="binding site" evidence="15">
    <location>
        <position position="268"/>
    </location>
    <ligand>
        <name>glyoxylate</name>
        <dbReference type="ChEBI" id="CHEBI:36655"/>
    </ligand>
</feature>
<evidence type="ECO:0000256" key="2">
    <source>
        <dbReference type="ARBA" id="ARBA00001917"/>
    </source>
</evidence>
<evidence type="ECO:0000256" key="9">
    <source>
        <dbReference type="ARBA" id="ARBA00048754"/>
    </source>
</evidence>
<dbReference type="PIRSF" id="PIRSF000138">
    <property type="entry name" value="Al-hdrx_acd_dh"/>
    <property type="match status" value="1"/>
</dbReference>
<dbReference type="PROSITE" id="PS51349">
    <property type="entry name" value="FMN_HYDROXY_ACID_DH_2"/>
    <property type="match status" value="1"/>
</dbReference>
<reference evidence="17 18" key="1">
    <citation type="submission" date="2019-11" db="EMBL/GenBank/DDBJ databases">
        <title>Genome sequences of 17 halophilic strains isolated from different environments.</title>
        <authorList>
            <person name="Furrow R.E."/>
        </authorList>
    </citation>
    <scope>NUCLEOTIDE SEQUENCE [LARGE SCALE GENOMIC DNA]</scope>
    <source>
        <strain evidence="17 18">22506_14_FS</strain>
    </source>
</reference>
<keyword evidence="6" id="KW-0560">Oxidoreductase</keyword>
<feature type="binding site" evidence="15">
    <location>
        <position position="136"/>
    </location>
    <ligand>
        <name>glyoxylate</name>
        <dbReference type="ChEBI" id="CHEBI:36655"/>
    </ligand>
</feature>
<dbReference type="InterPro" id="IPR012133">
    <property type="entry name" value="Alpha-hydoxy_acid_DH_FMN"/>
</dbReference>
<feature type="binding site" evidence="15">
    <location>
        <begin position="296"/>
        <end position="300"/>
    </location>
    <ligand>
        <name>FMN</name>
        <dbReference type="ChEBI" id="CHEBI:58210"/>
    </ligand>
</feature>
<proteinExistence type="inferred from homology"/>
<organism evidence="17 18">
    <name type="scientific">Guptibacillus hwajinpoensis</name>
    <dbReference type="NCBI Taxonomy" id="208199"/>
    <lineage>
        <taxon>Bacteria</taxon>
        <taxon>Bacillati</taxon>
        <taxon>Bacillota</taxon>
        <taxon>Bacilli</taxon>
        <taxon>Bacillales</taxon>
        <taxon>Guptibacillaceae</taxon>
        <taxon>Guptibacillus</taxon>
    </lineage>
</organism>
<dbReference type="SUPFAM" id="SSF51395">
    <property type="entry name" value="FMN-linked oxidoreductases"/>
    <property type="match status" value="1"/>
</dbReference>
<feature type="binding site" evidence="15">
    <location>
        <position position="31"/>
    </location>
    <ligand>
        <name>glyoxylate</name>
        <dbReference type="ChEBI" id="CHEBI:36655"/>
    </ligand>
</feature>
<dbReference type="EMBL" id="WMEY01000001">
    <property type="protein sequence ID" value="MYL62065.1"/>
    <property type="molecule type" value="Genomic_DNA"/>
</dbReference>
<comment type="catalytic activity">
    <reaction evidence="11">
        <text>2-hydroxyoctadecanoate + O2 = 2-oxooctadecanoate + H2O2</text>
        <dbReference type="Rhea" id="RHEA:68964"/>
        <dbReference type="ChEBI" id="CHEBI:15379"/>
        <dbReference type="ChEBI" id="CHEBI:16240"/>
        <dbReference type="ChEBI" id="CHEBI:17162"/>
        <dbReference type="ChEBI" id="CHEBI:76724"/>
    </reaction>
</comment>
<dbReference type="RefSeq" id="WP_160917960.1">
    <property type="nucleotide sequence ID" value="NZ_WMEY01000001.1"/>
</dbReference>
<evidence type="ECO:0000256" key="3">
    <source>
        <dbReference type="ARBA" id="ARBA00013087"/>
    </source>
</evidence>
<comment type="caution">
    <text evidence="17">The sequence shown here is derived from an EMBL/GenBank/DDBJ whole genome shotgun (WGS) entry which is preliminary data.</text>
</comment>
<keyword evidence="4 15" id="KW-0285">Flavoprotein</keyword>
<keyword evidence="5 15" id="KW-0288">FMN</keyword>
<dbReference type="PANTHER" id="PTHR10578">
    <property type="entry name" value="S -2-HYDROXY-ACID OXIDASE-RELATED"/>
    <property type="match status" value="1"/>
</dbReference>
<dbReference type="Proteomes" id="UP000447833">
    <property type="component" value="Unassembled WGS sequence"/>
</dbReference>
<evidence type="ECO:0000256" key="15">
    <source>
        <dbReference type="PIRSR" id="PIRSR000138-2"/>
    </source>
</evidence>
<evidence type="ECO:0000256" key="13">
    <source>
        <dbReference type="ARBA" id="ARBA00079803"/>
    </source>
</evidence>
<dbReference type="EC" id="1.1.3.15" evidence="3"/>